<dbReference type="PIRSF" id="PIRSF015244">
    <property type="entry name" value="UCP015244"/>
    <property type="match status" value="1"/>
</dbReference>
<organism evidence="4 5">
    <name type="scientific">Pseudoalteromonas viridis</name>
    <dbReference type="NCBI Taxonomy" id="339617"/>
    <lineage>
        <taxon>Bacteria</taxon>
        <taxon>Pseudomonadati</taxon>
        <taxon>Pseudomonadota</taxon>
        <taxon>Gammaproteobacteria</taxon>
        <taxon>Alteromonadales</taxon>
        <taxon>Pseudoalteromonadaceae</taxon>
        <taxon>Pseudoalteromonas</taxon>
    </lineage>
</organism>
<feature type="domain" description="UCP01524 winged helix-turn-helix" evidence="2">
    <location>
        <begin position="360"/>
        <end position="433"/>
    </location>
</feature>
<dbReference type="CDD" id="cd05644">
    <property type="entry name" value="M28_like"/>
    <property type="match status" value="1"/>
</dbReference>
<dbReference type="EMBL" id="CP072425">
    <property type="protein sequence ID" value="QTL34222.1"/>
    <property type="molecule type" value="Genomic_DNA"/>
</dbReference>
<keyword evidence="5" id="KW-1185">Reference proteome</keyword>
<dbReference type="Gene3D" id="1.10.10.10">
    <property type="entry name" value="Winged helix-like DNA-binding domain superfamily/Winged helix DNA-binding domain"/>
    <property type="match status" value="1"/>
</dbReference>
<dbReference type="Gene3D" id="3.40.630.10">
    <property type="entry name" value="Zn peptidases"/>
    <property type="match status" value="1"/>
</dbReference>
<dbReference type="Pfam" id="PF09940">
    <property type="entry name" value="DUF2172"/>
    <property type="match status" value="1"/>
</dbReference>
<dbReference type="Pfam" id="PF16254">
    <property type="entry name" value="DUF4910"/>
    <property type="match status" value="1"/>
</dbReference>
<accession>A0ABX7V453</accession>
<dbReference type="Gene3D" id="3.50.30.90">
    <property type="match status" value="1"/>
</dbReference>
<dbReference type="RefSeq" id="WP_209051368.1">
    <property type="nucleotide sequence ID" value="NZ_CP072425.1"/>
</dbReference>
<evidence type="ECO:0000313" key="4">
    <source>
        <dbReference type="EMBL" id="QTL34222.1"/>
    </source>
</evidence>
<dbReference type="Pfam" id="PF16221">
    <property type="entry name" value="HTH_47"/>
    <property type="match status" value="1"/>
</dbReference>
<protein>
    <submittedName>
        <fullName evidence="4">DUF4910 domain-containing protein</fullName>
    </submittedName>
</protein>
<feature type="domain" description="DUF4910" evidence="3">
    <location>
        <begin position="17"/>
        <end position="357"/>
    </location>
</feature>
<name>A0ABX7V453_9GAMM</name>
<reference evidence="4 5" key="1">
    <citation type="submission" date="2021-03" db="EMBL/GenBank/DDBJ databases">
        <title>Complete Genome of Pseudoalteromonas viridis Strain BBR56, a new biocontrol bacterial candidate.</title>
        <authorList>
            <person name="Handayani D.P."/>
            <person name="Isnansetyo A."/>
            <person name="Istiqomah I."/>
            <person name="Jumina J."/>
        </authorList>
    </citation>
    <scope>NUCLEOTIDE SEQUENCE [LARGE SCALE GENOMIC DNA]</scope>
    <source>
        <strain evidence="4 5">BBR56</strain>
    </source>
</reference>
<evidence type="ECO:0000313" key="5">
    <source>
        <dbReference type="Proteomes" id="UP000665025"/>
    </source>
</evidence>
<dbReference type="SUPFAM" id="SSF53187">
    <property type="entry name" value="Zn-dependent exopeptidases"/>
    <property type="match status" value="1"/>
</dbReference>
<sequence>MMSCDQSDIAVWGKTMHQWAHELYPICRSITGAGVRETLDFIKVHLSGLEVHSVPSGTQVFDWQVPKEWEINDAYVIGPDGTKVIDFQRSNLHVLNYSVAIDKKLTLEELQPYLYSLPEQPNAIPYVTSYYAPRWGFCLSHEDRAQLKPGMYHAVIDSRHFDGELNYGEYFLPGESEKEVLISTYICHPSMANNELSGPMVSLALAKHLAQLPKRKYSYRFVFIPETIGAISFLSERLEWLKRHVVAGYVLTCIGDERNYSYLQSKIENTLSDRAAMHVLKYTVPEYRLYDFLSRGSDERQYCAPGVDLPVGSIMRTRYGDYPEYHTSLDDLSLVTPQGLAGGLRVCMDAIKLIEANAFYKVTVLCEPQLGKRGLYPTLSSMSLDYTDVRTLTNLIAYCDGEHDLIEIADKIKVCALDLLPTVEKLVSEGLLEKVKE</sequence>
<dbReference type="InterPro" id="IPR012353">
    <property type="entry name" value="UCP015244"/>
</dbReference>
<gene>
    <name evidence="4" type="ORF">J5X90_11645</name>
</gene>
<evidence type="ECO:0000259" key="2">
    <source>
        <dbReference type="Pfam" id="PF16221"/>
    </source>
</evidence>
<dbReference type="InterPro" id="IPR036388">
    <property type="entry name" value="WH-like_DNA-bd_sf"/>
</dbReference>
<evidence type="ECO:0000259" key="3">
    <source>
        <dbReference type="Pfam" id="PF16254"/>
    </source>
</evidence>
<proteinExistence type="predicted"/>
<dbReference type="Proteomes" id="UP000665025">
    <property type="component" value="Chromosome 1"/>
</dbReference>
<dbReference type="InterPro" id="IPR032610">
    <property type="entry name" value="DUF2172"/>
</dbReference>
<feature type="domain" description="DUF2172" evidence="1">
    <location>
        <begin position="68"/>
        <end position="158"/>
    </location>
</feature>
<evidence type="ECO:0000259" key="1">
    <source>
        <dbReference type="Pfam" id="PF09940"/>
    </source>
</evidence>
<dbReference type="InterPro" id="IPR032589">
    <property type="entry name" value="DUF4910"/>
</dbReference>
<dbReference type="InterPro" id="IPR032622">
    <property type="entry name" value="UCP01524_HTH"/>
</dbReference>